<dbReference type="InterPro" id="IPR049449">
    <property type="entry name" value="TesB_ACOT8-like_N"/>
</dbReference>
<feature type="domain" description="Acyl-CoA thioesterase-like C-terminal" evidence="2">
    <location>
        <begin position="145"/>
        <end position="283"/>
    </location>
</feature>
<dbReference type="Pfam" id="PF20789">
    <property type="entry name" value="4HBT_3C"/>
    <property type="match status" value="1"/>
</dbReference>
<evidence type="ECO:0000259" key="1">
    <source>
        <dbReference type="Pfam" id="PF13622"/>
    </source>
</evidence>
<dbReference type="EMBL" id="CP027666">
    <property type="protein sequence ID" value="AVO32936.1"/>
    <property type="molecule type" value="Genomic_DNA"/>
</dbReference>
<sequence>MNTPASSTPTHPLDEALALAPQAGDGASAARVFAGAPHAAYDNMVGPFGGASAAQMLQAVLLHPDRLGDPVALTINFAAAVSNAPFQIVAEPARTNRSTQHWVMRMTQADAQGAEHTVLTATAVTAVRRSTWSATDAPAPEAPAPEQIPRAPHSGMVRWIERYDMRPLAGAFPAQWDGQEADSLSRMWVRDEPPRPLDFASLTALSDAFFPRIWRRRATPTPIGTVSMTVYFHVDAAGLAAVGTGHLQAQASAQVFYNGFFDQSGLLWGPAGQLLATTHQIVYYKE</sequence>
<dbReference type="InterPro" id="IPR029069">
    <property type="entry name" value="HotDog_dom_sf"/>
</dbReference>
<protein>
    <submittedName>
        <fullName evidence="3">Acyl-CoA thioesterase</fullName>
    </submittedName>
</protein>
<dbReference type="KEGG" id="otk:C6570_00675"/>
<dbReference type="Proteomes" id="UP000239709">
    <property type="component" value="Chromosome"/>
</dbReference>
<gene>
    <name evidence="3" type="ORF">C6570_00675</name>
</gene>
<dbReference type="AlphaFoldDB" id="A0A2S0MAU1"/>
<reference evidence="3 4" key="1">
    <citation type="submission" date="2018-03" db="EMBL/GenBank/DDBJ databases">
        <title>Genome sequencing of Ottowia sp.</title>
        <authorList>
            <person name="Kim S.-J."/>
            <person name="Heo J."/>
            <person name="Kwon S.-W."/>
        </authorList>
    </citation>
    <scope>NUCLEOTIDE SEQUENCE [LARGE SCALE GENOMIC DNA]</scope>
    <source>
        <strain evidence="3 4">KADR8-3</strain>
    </source>
</reference>
<organism evidence="3 4">
    <name type="scientific">Ottowia oryzae</name>
    <dbReference type="NCBI Taxonomy" id="2109914"/>
    <lineage>
        <taxon>Bacteria</taxon>
        <taxon>Pseudomonadati</taxon>
        <taxon>Pseudomonadota</taxon>
        <taxon>Betaproteobacteria</taxon>
        <taxon>Burkholderiales</taxon>
        <taxon>Comamonadaceae</taxon>
        <taxon>Ottowia</taxon>
    </lineage>
</organism>
<dbReference type="InterPro" id="IPR042171">
    <property type="entry name" value="Acyl-CoA_hotdog"/>
</dbReference>
<dbReference type="Gene3D" id="2.40.160.210">
    <property type="entry name" value="Acyl-CoA thioesterase, double hotdog domain"/>
    <property type="match status" value="1"/>
</dbReference>
<dbReference type="OrthoDB" id="4370297at2"/>
<evidence type="ECO:0000313" key="4">
    <source>
        <dbReference type="Proteomes" id="UP000239709"/>
    </source>
</evidence>
<dbReference type="RefSeq" id="WP_106701134.1">
    <property type="nucleotide sequence ID" value="NZ_CP027666.1"/>
</dbReference>
<evidence type="ECO:0000313" key="3">
    <source>
        <dbReference type="EMBL" id="AVO32936.1"/>
    </source>
</evidence>
<dbReference type="InterPro" id="IPR049450">
    <property type="entry name" value="ACOT8-like_C"/>
</dbReference>
<feature type="domain" description="Acyl-CoA thioesterase-like N-terminal HotDog" evidence="1">
    <location>
        <begin position="44"/>
        <end position="125"/>
    </location>
</feature>
<keyword evidence="4" id="KW-1185">Reference proteome</keyword>
<evidence type="ECO:0000259" key="2">
    <source>
        <dbReference type="Pfam" id="PF20789"/>
    </source>
</evidence>
<accession>A0A2S0MAU1</accession>
<proteinExistence type="predicted"/>
<name>A0A2S0MAU1_9BURK</name>
<dbReference type="Pfam" id="PF13622">
    <property type="entry name" value="4HBT_3"/>
    <property type="match status" value="1"/>
</dbReference>
<dbReference type="SUPFAM" id="SSF54637">
    <property type="entry name" value="Thioesterase/thiol ester dehydrase-isomerase"/>
    <property type="match status" value="2"/>
</dbReference>